<keyword evidence="2" id="KW-1185">Reference proteome</keyword>
<organism evidence="1 2">
    <name type="scientific">Choristoneura fumiferana</name>
    <name type="common">Spruce budworm moth</name>
    <name type="synonym">Archips fumiferana</name>
    <dbReference type="NCBI Taxonomy" id="7141"/>
    <lineage>
        <taxon>Eukaryota</taxon>
        <taxon>Metazoa</taxon>
        <taxon>Ecdysozoa</taxon>
        <taxon>Arthropoda</taxon>
        <taxon>Hexapoda</taxon>
        <taxon>Insecta</taxon>
        <taxon>Pterygota</taxon>
        <taxon>Neoptera</taxon>
        <taxon>Endopterygota</taxon>
        <taxon>Lepidoptera</taxon>
        <taxon>Glossata</taxon>
        <taxon>Ditrysia</taxon>
        <taxon>Tortricoidea</taxon>
        <taxon>Tortricidae</taxon>
        <taxon>Tortricinae</taxon>
        <taxon>Choristoneura</taxon>
    </lineage>
</organism>
<gene>
    <name evidence="1" type="ORF">MSG28_012510</name>
</gene>
<proteinExistence type="predicted"/>
<accession>A0ACC0KDQ7</accession>
<evidence type="ECO:0000313" key="2">
    <source>
        <dbReference type="Proteomes" id="UP001064048"/>
    </source>
</evidence>
<dbReference type="EMBL" id="CM046121">
    <property type="protein sequence ID" value="KAI8434499.1"/>
    <property type="molecule type" value="Genomic_DNA"/>
</dbReference>
<name>A0ACC0KDQ7_CHOFU</name>
<dbReference type="Proteomes" id="UP001064048">
    <property type="component" value="Chromosome 21"/>
</dbReference>
<comment type="caution">
    <text evidence="1">The sequence shown here is derived from an EMBL/GenBank/DDBJ whole genome shotgun (WGS) entry which is preliminary data.</text>
</comment>
<evidence type="ECO:0000313" key="1">
    <source>
        <dbReference type="EMBL" id="KAI8434499.1"/>
    </source>
</evidence>
<reference evidence="1 2" key="1">
    <citation type="journal article" date="2022" name="Genome Biol. Evol.">
        <title>The Spruce Budworm Genome: Reconstructing the Evolutionary History of Antifreeze Proteins.</title>
        <authorList>
            <person name="Beliveau C."/>
            <person name="Gagne P."/>
            <person name="Picq S."/>
            <person name="Vernygora O."/>
            <person name="Keeling C.I."/>
            <person name="Pinkney K."/>
            <person name="Doucet D."/>
            <person name="Wen F."/>
            <person name="Johnston J.S."/>
            <person name="Maaroufi H."/>
            <person name="Boyle B."/>
            <person name="Laroche J."/>
            <person name="Dewar K."/>
            <person name="Juretic N."/>
            <person name="Blackburn G."/>
            <person name="Nisole A."/>
            <person name="Brunet B."/>
            <person name="Brandao M."/>
            <person name="Lumley L."/>
            <person name="Duan J."/>
            <person name="Quan G."/>
            <person name="Lucarotti C.J."/>
            <person name="Roe A.D."/>
            <person name="Sperling F.A.H."/>
            <person name="Levesque R.C."/>
            <person name="Cusson M."/>
        </authorList>
    </citation>
    <scope>NUCLEOTIDE SEQUENCE [LARGE SCALE GENOMIC DNA]</scope>
    <source>
        <strain evidence="1">Glfc:IPQL:Cfum</strain>
    </source>
</reference>
<sequence>MRKFTLLLFLNVVSGSMISSEDQIKELDLRAKRQVNALPLYQYVQFQNISQLSQYYFIKQVSREQRDAELAARRDERLVNGMNGRECMLRAICEAAQFPVEEEGFVGELMHTRLWPITI</sequence>
<protein>
    <submittedName>
        <fullName evidence="1">Uncharacterized protein</fullName>
    </submittedName>
</protein>